<keyword evidence="12" id="KW-0479">Metal-binding</keyword>
<proteinExistence type="inferred from homology"/>
<dbReference type="PIRSF" id="PIRSF000857">
    <property type="entry name" value="PAPS_reductase"/>
    <property type="match status" value="1"/>
</dbReference>
<dbReference type="PANTHER" id="PTHR46509">
    <property type="entry name" value="PHOSPHOADENOSINE PHOSPHOSULFATE REDUCTASE"/>
    <property type="match status" value="1"/>
</dbReference>
<dbReference type="CDD" id="cd23945">
    <property type="entry name" value="PAPS_reductase"/>
    <property type="match status" value="1"/>
</dbReference>
<dbReference type="NCBIfam" id="TIGR00434">
    <property type="entry name" value="cysH"/>
    <property type="match status" value="1"/>
</dbReference>
<feature type="active site" description="Nucleophile; cysteine thiosulfonate intermediate" evidence="12">
    <location>
        <position position="242"/>
    </location>
</feature>
<sequence>MSGIERRGILSELLTFDTWDHFQLPEFDEKSETKGALEVLEWAYDHYGEKIVYSCSFGIEGSVLVDLIYKINPKATVVFLDTGLHFQETYETIDKARERYPELNIVMQKPELTLQQQSEQYGEELWKKDPNLCCHLRKIVPLKSVLEPVEAWISGLRREQSETRKHTNYINLDKKFGKIKICPLIHWTWKEIWRYAYNEELPYHPLHDQGYPSIGCQPCTSPVFDLEDLRAGRWKGTGKTECGLHLPS</sequence>
<dbReference type="EMBL" id="ACWF01000028">
    <property type="protein sequence ID" value="EHL79125.1"/>
    <property type="molecule type" value="Genomic_DNA"/>
</dbReference>
<evidence type="ECO:0000256" key="4">
    <source>
        <dbReference type="ARBA" id="ARBA00023004"/>
    </source>
</evidence>
<feature type="binding site" evidence="12">
    <location>
        <position position="216"/>
    </location>
    <ligand>
        <name>[4Fe-4S] cluster</name>
        <dbReference type="ChEBI" id="CHEBI:49883"/>
    </ligand>
</feature>
<dbReference type="FunFam" id="3.40.50.620:FF:000095">
    <property type="entry name" value="Phosphoadenosine phosphosulfate reductase"/>
    <property type="match status" value="1"/>
</dbReference>
<accession>G9QI59</accession>
<dbReference type="Gene3D" id="3.40.50.620">
    <property type="entry name" value="HUPs"/>
    <property type="match status" value="1"/>
</dbReference>
<dbReference type="GO" id="GO:0019344">
    <property type="term" value="P:cysteine biosynthetic process"/>
    <property type="evidence" value="ECO:0007669"/>
    <property type="project" value="InterPro"/>
</dbReference>
<evidence type="ECO:0000256" key="5">
    <source>
        <dbReference type="ARBA" id="ARBA00023014"/>
    </source>
</evidence>
<comment type="similarity">
    <text evidence="1 12">Belongs to the PAPS reductase family. CysH subfamily.</text>
</comment>
<keyword evidence="15" id="KW-1185">Reference proteome</keyword>
<dbReference type="HAMAP" id="MF_00063">
    <property type="entry name" value="CysH"/>
    <property type="match status" value="1"/>
</dbReference>
<comment type="subcellular location">
    <subcellularLocation>
        <location evidence="12">Cytoplasm</location>
    </subcellularLocation>
</comment>
<keyword evidence="3 12" id="KW-0560">Oxidoreductase</keyword>
<dbReference type="AlphaFoldDB" id="G9QI59"/>
<evidence type="ECO:0000256" key="3">
    <source>
        <dbReference type="ARBA" id="ARBA00023002"/>
    </source>
</evidence>
<evidence type="ECO:0000256" key="6">
    <source>
        <dbReference type="ARBA" id="ARBA00024298"/>
    </source>
</evidence>
<feature type="binding site" evidence="12">
    <location>
        <position position="219"/>
    </location>
    <ligand>
        <name>[4Fe-4S] cluster</name>
        <dbReference type="ChEBI" id="CHEBI:49883"/>
    </ligand>
</feature>
<keyword evidence="2 12" id="KW-0963">Cytoplasm</keyword>
<dbReference type="SUPFAM" id="SSF52402">
    <property type="entry name" value="Adenine nucleotide alpha hydrolases-like"/>
    <property type="match status" value="1"/>
</dbReference>
<organism evidence="14 15">
    <name type="scientific">Bacillus smithii 7_3_47FAA</name>
    <dbReference type="NCBI Taxonomy" id="665952"/>
    <lineage>
        <taxon>Bacteria</taxon>
        <taxon>Bacillati</taxon>
        <taxon>Bacillota</taxon>
        <taxon>Bacilli</taxon>
        <taxon>Bacillales</taxon>
        <taxon>Bacillaceae</taxon>
        <taxon>Bacillus</taxon>
    </lineage>
</organism>
<dbReference type="GO" id="GO:0046872">
    <property type="term" value="F:metal ion binding"/>
    <property type="evidence" value="ECO:0007669"/>
    <property type="project" value="UniProtKB-KW"/>
</dbReference>
<dbReference type="NCBIfam" id="TIGR02055">
    <property type="entry name" value="APS_reductase"/>
    <property type="match status" value="1"/>
</dbReference>
<evidence type="ECO:0000256" key="11">
    <source>
        <dbReference type="ARBA" id="ARBA00032041"/>
    </source>
</evidence>
<feature type="binding site" evidence="12">
    <location>
        <position position="133"/>
    </location>
    <ligand>
        <name>[4Fe-4S] cluster</name>
        <dbReference type="ChEBI" id="CHEBI:49883"/>
    </ligand>
</feature>
<keyword evidence="5 12" id="KW-0411">Iron-sulfur</keyword>
<evidence type="ECO:0000313" key="15">
    <source>
        <dbReference type="Proteomes" id="UP000011747"/>
    </source>
</evidence>
<dbReference type="PANTHER" id="PTHR46509:SF1">
    <property type="entry name" value="PHOSPHOADENOSINE PHOSPHOSULFATE REDUCTASE"/>
    <property type="match status" value="1"/>
</dbReference>
<dbReference type="GO" id="GO:0019379">
    <property type="term" value="P:sulfate assimilation, phosphoadenylyl sulfate reduction by phosphoadenylyl-sulfate reductase (thioredoxin)"/>
    <property type="evidence" value="ECO:0007669"/>
    <property type="project" value="UniProtKB-UniRule"/>
</dbReference>
<dbReference type="HOGENOM" id="CLU_044089_2_1_9"/>
<dbReference type="GO" id="GO:0051539">
    <property type="term" value="F:4 iron, 4 sulfur cluster binding"/>
    <property type="evidence" value="ECO:0007669"/>
    <property type="project" value="UniProtKB-UniRule"/>
</dbReference>
<dbReference type="Pfam" id="PF01507">
    <property type="entry name" value="PAPS_reduct"/>
    <property type="match status" value="1"/>
</dbReference>
<keyword evidence="4 12" id="KW-0408">Iron</keyword>
<comment type="function">
    <text evidence="6 12">Catalyzes the formation of sulfite from adenosine 5'-phosphosulfate (APS) using thioredoxin as an electron donor.</text>
</comment>
<dbReference type="InterPro" id="IPR011798">
    <property type="entry name" value="APS_reductase"/>
</dbReference>
<name>G9QI59_9BACI</name>
<dbReference type="InterPro" id="IPR002500">
    <property type="entry name" value="PAPS_reduct_dom"/>
</dbReference>
<evidence type="ECO:0000256" key="9">
    <source>
        <dbReference type="ARBA" id="ARBA00029514"/>
    </source>
</evidence>
<comment type="cofactor">
    <cofactor evidence="12">
        <name>[4Fe-4S] cluster</name>
        <dbReference type="ChEBI" id="CHEBI:49883"/>
    </cofactor>
    <text evidence="12">Binds 1 [4Fe-4S] cluster per subunit.</text>
</comment>
<dbReference type="Proteomes" id="UP000011747">
    <property type="component" value="Unassembled WGS sequence"/>
</dbReference>
<dbReference type="GO" id="GO:0005737">
    <property type="term" value="C:cytoplasm"/>
    <property type="evidence" value="ECO:0007669"/>
    <property type="project" value="UniProtKB-SubCell"/>
</dbReference>
<comment type="caution">
    <text evidence="14">The sequence shown here is derived from an EMBL/GenBank/DDBJ whole genome shotgun (WGS) entry which is preliminary data.</text>
</comment>
<evidence type="ECO:0000256" key="10">
    <source>
        <dbReference type="ARBA" id="ARBA00030894"/>
    </source>
</evidence>
<comment type="pathway">
    <text evidence="7 12">Sulfur metabolism; hydrogen sulfide biosynthesis; sulfite from sulfate.</text>
</comment>
<evidence type="ECO:0000259" key="13">
    <source>
        <dbReference type="Pfam" id="PF01507"/>
    </source>
</evidence>
<evidence type="ECO:0000256" key="8">
    <source>
        <dbReference type="ARBA" id="ARBA00024386"/>
    </source>
</evidence>
<feature type="binding site" evidence="12">
    <location>
        <position position="134"/>
    </location>
    <ligand>
        <name>[4Fe-4S] cluster</name>
        <dbReference type="ChEBI" id="CHEBI:49883"/>
    </ligand>
</feature>
<dbReference type="EC" id="1.8.4.10" evidence="8 12"/>
<dbReference type="InterPro" id="IPR004511">
    <property type="entry name" value="PAPS/APS_Rdtase"/>
</dbReference>
<dbReference type="GO" id="GO:0004604">
    <property type="term" value="F:phosphoadenylyl-sulfate reductase (thioredoxin) activity"/>
    <property type="evidence" value="ECO:0007669"/>
    <property type="project" value="UniProtKB-UniRule"/>
</dbReference>
<dbReference type="PATRIC" id="fig|665952.3.peg.637"/>
<comment type="catalytic activity">
    <reaction evidence="12">
        <text>[thioredoxin]-disulfide + sulfite + AMP + 2 H(+) = adenosine 5'-phosphosulfate + [thioredoxin]-dithiol</text>
        <dbReference type="Rhea" id="RHEA:21976"/>
        <dbReference type="Rhea" id="RHEA-COMP:10698"/>
        <dbReference type="Rhea" id="RHEA-COMP:10700"/>
        <dbReference type="ChEBI" id="CHEBI:15378"/>
        <dbReference type="ChEBI" id="CHEBI:17359"/>
        <dbReference type="ChEBI" id="CHEBI:29950"/>
        <dbReference type="ChEBI" id="CHEBI:50058"/>
        <dbReference type="ChEBI" id="CHEBI:58243"/>
        <dbReference type="ChEBI" id="CHEBI:456215"/>
        <dbReference type="EC" id="1.8.4.10"/>
    </reaction>
</comment>
<dbReference type="GO" id="GO:0070814">
    <property type="term" value="P:hydrogen sulfide biosynthetic process"/>
    <property type="evidence" value="ECO:0007669"/>
    <property type="project" value="UniProtKB-UniRule"/>
</dbReference>
<evidence type="ECO:0000256" key="2">
    <source>
        <dbReference type="ARBA" id="ARBA00022490"/>
    </source>
</evidence>
<evidence type="ECO:0000256" key="7">
    <source>
        <dbReference type="ARBA" id="ARBA00024327"/>
    </source>
</evidence>
<reference evidence="14 15" key="1">
    <citation type="submission" date="2011-09" db="EMBL/GenBank/DDBJ databases">
        <title>The Genome Sequence of Bacillus smithii 7_3_47FAA.</title>
        <authorList>
            <consortium name="The Broad Institute Genome Sequencing Platform"/>
            <person name="Earl A."/>
            <person name="Ward D."/>
            <person name="Feldgarden M."/>
            <person name="Gevers D."/>
            <person name="Daigneault M."/>
            <person name="Strauss J."/>
            <person name="Allen-Vercoe E."/>
            <person name="Young S.K."/>
            <person name="Zeng Q."/>
            <person name="Gargeya S."/>
            <person name="Fitzgerald M."/>
            <person name="Haas B."/>
            <person name="Abouelleil A."/>
            <person name="Alvarado L."/>
            <person name="Arachchi H.M."/>
            <person name="Berlin A."/>
            <person name="Brown A."/>
            <person name="Chapman S.B."/>
            <person name="Chen Z."/>
            <person name="Dunbar C."/>
            <person name="Freedman E."/>
            <person name="Gearin G."/>
            <person name="Goldberg J."/>
            <person name="Griggs A."/>
            <person name="Gujja S."/>
            <person name="Heiman D."/>
            <person name="Howarth C."/>
            <person name="Larson L."/>
            <person name="Lui A."/>
            <person name="MacDonald P.J.P."/>
            <person name="Montmayeur A."/>
            <person name="Murphy C."/>
            <person name="Neiman D."/>
            <person name="Pearson M."/>
            <person name="Priest M."/>
            <person name="Roberts A."/>
            <person name="Saif S."/>
            <person name="Shea T."/>
            <person name="Shenoy N."/>
            <person name="Sisk P."/>
            <person name="Stolte C."/>
            <person name="Sykes S."/>
            <person name="Wortman J."/>
            <person name="Nusbaum C."/>
            <person name="Birren B."/>
        </authorList>
    </citation>
    <scope>NUCLEOTIDE SEQUENCE [LARGE SCALE GENOMIC DNA]</scope>
    <source>
        <strain evidence="14 15">7_3_47FAA</strain>
    </source>
</reference>
<protein>
    <recommendedName>
        <fullName evidence="9 12">Adenosine 5'-phosphosulfate reductase</fullName>
        <shortName evidence="12">APS reductase</shortName>
        <ecNumber evidence="8 12">1.8.4.10</ecNumber>
    </recommendedName>
    <alternativeName>
        <fullName evidence="11 12">5'-adenylylsulfate reductase</fullName>
    </alternativeName>
    <alternativeName>
        <fullName evidence="10 12">Thioredoxin-dependent 5'-adenylylsulfate reductase</fullName>
    </alternativeName>
</protein>
<evidence type="ECO:0000256" key="12">
    <source>
        <dbReference type="HAMAP-Rule" id="MF_00063"/>
    </source>
</evidence>
<feature type="domain" description="Phosphoadenosine phosphosulphate reductase" evidence="13">
    <location>
        <begin position="50"/>
        <end position="222"/>
    </location>
</feature>
<evidence type="ECO:0000256" key="1">
    <source>
        <dbReference type="ARBA" id="ARBA00009732"/>
    </source>
</evidence>
<dbReference type="GO" id="GO:0043866">
    <property type="term" value="F:adenylyl-sulfate reductase (thioredoxin) activity"/>
    <property type="evidence" value="ECO:0007669"/>
    <property type="project" value="UniProtKB-EC"/>
</dbReference>
<dbReference type="InterPro" id="IPR014729">
    <property type="entry name" value="Rossmann-like_a/b/a_fold"/>
</dbReference>
<dbReference type="NCBIfam" id="NF002537">
    <property type="entry name" value="PRK02090.1"/>
    <property type="match status" value="1"/>
</dbReference>
<evidence type="ECO:0000313" key="14">
    <source>
        <dbReference type="EMBL" id="EHL79125.1"/>
    </source>
</evidence>
<gene>
    <name evidence="12" type="primary">cysH</name>
    <name evidence="14" type="ORF">HMPREF1015_01423</name>
</gene>
<dbReference type="RefSeq" id="WP_003352914.1">
    <property type="nucleotide sequence ID" value="NZ_JH414742.1"/>
</dbReference>